<gene>
    <name evidence="1" type="ORF">ACFP3R_08560</name>
</gene>
<name>A0ABW1P155_9PSEU</name>
<accession>A0ABW1P155</accession>
<organism evidence="1 2">
    <name type="scientific">Saccharothrix lopnurensis</name>
    <dbReference type="NCBI Taxonomy" id="1670621"/>
    <lineage>
        <taxon>Bacteria</taxon>
        <taxon>Bacillati</taxon>
        <taxon>Actinomycetota</taxon>
        <taxon>Actinomycetes</taxon>
        <taxon>Pseudonocardiales</taxon>
        <taxon>Pseudonocardiaceae</taxon>
        <taxon>Saccharothrix</taxon>
    </lineage>
</organism>
<protein>
    <submittedName>
        <fullName evidence="1">CU044_5270 family protein</fullName>
    </submittedName>
</protein>
<proteinExistence type="predicted"/>
<evidence type="ECO:0000313" key="2">
    <source>
        <dbReference type="Proteomes" id="UP001596220"/>
    </source>
</evidence>
<dbReference type="Proteomes" id="UP001596220">
    <property type="component" value="Unassembled WGS sequence"/>
</dbReference>
<dbReference type="InterPro" id="IPR047789">
    <property type="entry name" value="CU044_5270-like"/>
</dbReference>
<reference evidence="2" key="1">
    <citation type="journal article" date="2019" name="Int. J. Syst. Evol. Microbiol.">
        <title>The Global Catalogue of Microorganisms (GCM) 10K type strain sequencing project: providing services to taxonomists for standard genome sequencing and annotation.</title>
        <authorList>
            <consortium name="The Broad Institute Genomics Platform"/>
            <consortium name="The Broad Institute Genome Sequencing Center for Infectious Disease"/>
            <person name="Wu L."/>
            <person name="Ma J."/>
        </authorList>
    </citation>
    <scope>NUCLEOTIDE SEQUENCE [LARGE SCALE GENOMIC DNA]</scope>
    <source>
        <strain evidence="2">CGMCC 4.7246</strain>
    </source>
</reference>
<sequence length="369" mass="39818">MRELDDALDLLHRDARTSDAPLDAVRARVLAAAADEGAAASPSSPRSRRWYAPVAVAAAAALVAGVLAVDHRSRSEQPLAVPGAGSASPAPEVRLLSAPEYLNLAADAITATDLPLAPGQYRYIAAHQWNSISMVFGRPADQPTAAPAGYTWLRESRYEKWIPRDQSQDWMERRTPLEGLRWLGGTVPEAEAPEPEITETDTGERRGRCGDFFPEARPKKVCGDPADWDNPGFYDALPRDPQAIVAYLRDATAHRGSAPTAVFHWGVEILRTGLMPADLRAQWYRALALLEGVTAFEQGVNLDGRTGVAIGMESPLERRELIIDPATGDFIGERTAAGPESYDPWIEPGTVTGFSSITTTVVDGIGQTG</sequence>
<dbReference type="RefSeq" id="WP_380634439.1">
    <property type="nucleotide sequence ID" value="NZ_JBHSQO010000006.1"/>
</dbReference>
<comment type="caution">
    <text evidence="1">The sequence shown here is derived from an EMBL/GenBank/DDBJ whole genome shotgun (WGS) entry which is preliminary data.</text>
</comment>
<evidence type="ECO:0000313" key="1">
    <source>
        <dbReference type="EMBL" id="MFC6089319.1"/>
    </source>
</evidence>
<dbReference type="NCBIfam" id="NF038083">
    <property type="entry name" value="CU044_5270_fam"/>
    <property type="match status" value="1"/>
</dbReference>
<keyword evidence="2" id="KW-1185">Reference proteome</keyword>
<dbReference type="EMBL" id="JBHSQO010000006">
    <property type="protein sequence ID" value="MFC6089319.1"/>
    <property type="molecule type" value="Genomic_DNA"/>
</dbReference>